<feature type="region of interest" description="Disordered" evidence="1">
    <location>
        <begin position="220"/>
        <end position="429"/>
    </location>
</feature>
<feature type="compositionally biased region" description="Basic and acidic residues" evidence="1">
    <location>
        <begin position="387"/>
        <end position="402"/>
    </location>
</feature>
<gene>
    <name evidence="2" type="ORF">B0H67DRAFT_603129</name>
</gene>
<reference evidence="2" key="1">
    <citation type="submission" date="2023-06" db="EMBL/GenBank/DDBJ databases">
        <title>Genome-scale phylogeny and comparative genomics of the fungal order Sordariales.</title>
        <authorList>
            <consortium name="Lawrence Berkeley National Laboratory"/>
            <person name="Hensen N."/>
            <person name="Bonometti L."/>
            <person name="Westerberg I."/>
            <person name="Brannstrom I.O."/>
            <person name="Guillou S."/>
            <person name="Cros-Aarteil S."/>
            <person name="Calhoun S."/>
            <person name="Haridas S."/>
            <person name="Kuo A."/>
            <person name="Mondo S."/>
            <person name="Pangilinan J."/>
            <person name="Riley R."/>
            <person name="Labutti K."/>
            <person name="Andreopoulos B."/>
            <person name="Lipzen A."/>
            <person name="Chen C."/>
            <person name="Yanf M."/>
            <person name="Daum C."/>
            <person name="Ng V."/>
            <person name="Clum A."/>
            <person name="Steindorff A."/>
            <person name="Ohm R."/>
            <person name="Martin F."/>
            <person name="Silar P."/>
            <person name="Natvig D."/>
            <person name="Lalanne C."/>
            <person name="Gautier V."/>
            <person name="Ament-Velasquez S.L."/>
            <person name="Kruys A."/>
            <person name="Hutchinson M.I."/>
            <person name="Powell A.J."/>
            <person name="Barry K."/>
            <person name="Miller A.N."/>
            <person name="Grigoriev I.V."/>
            <person name="Debuchy R."/>
            <person name="Gladieux P."/>
            <person name="Thoren M.H."/>
            <person name="Johannesson H."/>
        </authorList>
    </citation>
    <scope>NUCLEOTIDE SEQUENCE</scope>
    <source>
        <strain evidence="2">SMH4607-1</strain>
    </source>
</reference>
<feature type="compositionally biased region" description="Gly residues" evidence="1">
    <location>
        <begin position="335"/>
        <end position="361"/>
    </location>
</feature>
<feature type="compositionally biased region" description="Gly residues" evidence="1">
    <location>
        <begin position="301"/>
        <end position="316"/>
    </location>
</feature>
<organism evidence="2 3">
    <name type="scientific">Lasiosphaeris hirsuta</name>
    <dbReference type="NCBI Taxonomy" id="260670"/>
    <lineage>
        <taxon>Eukaryota</taxon>
        <taxon>Fungi</taxon>
        <taxon>Dikarya</taxon>
        <taxon>Ascomycota</taxon>
        <taxon>Pezizomycotina</taxon>
        <taxon>Sordariomycetes</taxon>
        <taxon>Sordariomycetidae</taxon>
        <taxon>Sordariales</taxon>
        <taxon>Lasiosphaeriaceae</taxon>
        <taxon>Lasiosphaeris</taxon>
    </lineage>
</organism>
<accession>A0AA40A2G2</accession>
<dbReference type="EMBL" id="JAUKUA010000006">
    <property type="protein sequence ID" value="KAK0708027.1"/>
    <property type="molecule type" value="Genomic_DNA"/>
</dbReference>
<name>A0AA40A2G2_9PEZI</name>
<comment type="caution">
    <text evidence="2">The sequence shown here is derived from an EMBL/GenBank/DDBJ whole genome shotgun (WGS) entry which is preliminary data.</text>
</comment>
<feature type="compositionally biased region" description="Basic and acidic residues" evidence="1">
    <location>
        <begin position="194"/>
        <end position="204"/>
    </location>
</feature>
<evidence type="ECO:0000256" key="1">
    <source>
        <dbReference type="SAM" id="MobiDB-lite"/>
    </source>
</evidence>
<feature type="compositionally biased region" description="Basic and acidic residues" evidence="1">
    <location>
        <begin position="368"/>
        <end position="377"/>
    </location>
</feature>
<keyword evidence="3" id="KW-1185">Reference proteome</keyword>
<feature type="compositionally biased region" description="Basic and acidic residues" evidence="1">
    <location>
        <begin position="280"/>
        <end position="297"/>
    </location>
</feature>
<feature type="compositionally biased region" description="Polar residues" evidence="1">
    <location>
        <begin position="65"/>
        <end position="77"/>
    </location>
</feature>
<sequence>MDNEQFGGRTDDDLFADDFEPAAPEDQVPTATPAEEVQVQSPDVPVPVEPKGEVEVPVVEPHAAPQQTQPHKYLSQSRHNRPEKPARHTNSNGHNNNSNSHASRKQPTKAPAPATPSAANTSPPQAPSAPAAATTTTTSAAPPTAPKGPAASSSASTAAPTAPTAPAGAKYVSTNTASAVSEARLGSGANPRTKLTDTELASKMEKMRILNAEKTRLFEKAQRDESAHAEALAKSQAEQKRRRAEEAVKRRAAEEDQRRLNEERAKNRERKLNAMGQKEGGWDEGKQERLVEEERKNFRGAHGGVRGVRNGGGGLAGSRYANSLDGNEVDRYGGDDGSYGGRGRGARGRGVGRGGRGGRGGRTLFDANGDRVEDRSGDLSSQSWASLREKDNKPKAPPKAEEFPALPSPSNAPKKINTQTESATATPAAANLTSIAAEIPLSPAIGKWDDEMAAMDAKTTS</sequence>
<evidence type="ECO:0000313" key="3">
    <source>
        <dbReference type="Proteomes" id="UP001172102"/>
    </source>
</evidence>
<proteinExistence type="predicted"/>
<dbReference type="AlphaFoldDB" id="A0AA40A2G2"/>
<feature type="compositionally biased region" description="Low complexity" evidence="1">
    <location>
        <begin position="88"/>
        <end position="101"/>
    </location>
</feature>
<feature type="region of interest" description="Disordered" evidence="1">
    <location>
        <begin position="1"/>
        <end position="204"/>
    </location>
</feature>
<feature type="compositionally biased region" description="Polar residues" evidence="1">
    <location>
        <begin position="408"/>
        <end position="425"/>
    </location>
</feature>
<feature type="compositionally biased region" description="Basic and acidic residues" evidence="1">
    <location>
        <begin position="237"/>
        <end position="272"/>
    </location>
</feature>
<evidence type="ECO:0000313" key="2">
    <source>
        <dbReference type="EMBL" id="KAK0708027.1"/>
    </source>
</evidence>
<dbReference type="Proteomes" id="UP001172102">
    <property type="component" value="Unassembled WGS sequence"/>
</dbReference>
<protein>
    <submittedName>
        <fullName evidence="2">Uncharacterized protein</fullName>
    </submittedName>
</protein>
<feature type="compositionally biased region" description="Low complexity" evidence="1">
    <location>
        <begin position="108"/>
        <end position="169"/>
    </location>
</feature>